<dbReference type="Proteomes" id="UP001054252">
    <property type="component" value="Unassembled WGS sequence"/>
</dbReference>
<dbReference type="PANTHER" id="PTHR10682:SF22">
    <property type="entry name" value="POLYNUCLEOTIDE ADENYLYLTRANSFERASE"/>
    <property type="match status" value="1"/>
</dbReference>
<feature type="compositionally biased region" description="Polar residues" evidence="1">
    <location>
        <begin position="18"/>
        <end position="29"/>
    </location>
</feature>
<reference evidence="3 4" key="1">
    <citation type="journal article" date="2021" name="Commun. Biol.">
        <title>The genome of Shorea leprosula (Dipterocarpaceae) highlights the ecological relevance of drought in aseasonal tropical rainforests.</title>
        <authorList>
            <person name="Ng K.K.S."/>
            <person name="Kobayashi M.J."/>
            <person name="Fawcett J.A."/>
            <person name="Hatakeyama M."/>
            <person name="Paape T."/>
            <person name="Ng C.H."/>
            <person name="Ang C.C."/>
            <person name="Tnah L.H."/>
            <person name="Lee C.T."/>
            <person name="Nishiyama T."/>
            <person name="Sese J."/>
            <person name="O'Brien M.J."/>
            <person name="Copetti D."/>
            <person name="Mohd Noor M.I."/>
            <person name="Ong R.C."/>
            <person name="Putra M."/>
            <person name="Sireger I.Z."/>
            <person name="Indrioko S."/>
            <person name="Kosugi Y."/>
            <person name="Izuno A."/>
            <person name="Isagi Y."/>
            <person name="Lee S.L."/>
            <person name="Shimizu K.K."/>
        </authorList>
    </citation>
    <scope>NUCLEOTIDE SEQUENCE [LARGE SCALE GENOMIC DNA]</scope>
    <source>
        <strain evidence="3">214</strain>
    </source>
</reference>
<organism evidence="3 4">
    <name type="scientific">Rubroshorea leprosula</name>
    <dbReference type="NCBI Taxonomy" id="152421"/>
    <lineage>
        <taxon>Eukaryota</taxon>
        <taxon>Viridiplantae</taxon>
        <taxon>Streptophyta</taxon>
        <taxon>Embryophyta</taxon>
        <taxon>Tracheophyta</taxon>
        <taxon>Spermatophyta</taxon>
        <taxon>Magnoliopsida</taxon>
        <taxon>eudicotyledons</taxon>
        <taxon>Gunneridae</taxon>
        <taxon>Pentapetalae</taxon>
        <taxon>rosids</taxon>
        <taxon>malvids</taxon>
        <taxon>Malvales</taxon>
        <taxon>Dipterocarpaceae</taxon>
        <taxon>Rubroshorea</taxon>
    </lineage>
</organism>
<dbReference type="InterPro" id="IPR048840">
    <property type="entry name" value="PolA_pol_NTPase"/>
</dbReference>
<feature type="region of interest" description="Disordered" evidence="1">
    <location>
        <begin position="1"/>
        <end position="33"/>
    </location>
</feature>
<dbReference type="PANTHER" id="PTHR10682">
    <property type="entry name" value="POLY A POLYMERASE"/>
    <property type="match status" value="1"/>
</dbReference>
<dbReference type="GO" id="GO:1990817">
    <property type="term" value="F:poly(A) RNA polymerase activity"/>
    <property type="evidence" value="ECO:0007669"/>
    <property type="project" value="TreeGrafter"/>
</dbReference>
<evidence type="ECO:0000259" key="2">
    <source>
        <dbReference type="Pfam" id="PF20750"/>
    </source>
</evidence>
<comment type="caution">
    <text evidence="3">The sequence shown here is derived from an EMBL/GenBank/DDBJ whole genome shotgun (WGS) entry which is preliminary data.</text>
</comment>
<dbReference type="GO" id="GO:0005634">
    <property type="term" value="C:nucleus"/>
    <property type="evidence" value="ECO:0007669"/>
    <property type="project" value="TreeGrafter"/>
</dbReference>
<feature type="domain" description="Poly(A) polymerase nucleotidyltransferase" evidence="2">
    <location>
        <begin position="24"/>
        <end position="72"/>
    </location>
</feature>
<protein>
    <recommendedName>
        <fullName evidence="2">Poly(A) polymerase nucleotidyltransferase domain-containing protein</fullName>
    </recommendedName>
</protein>
<dbReference type="InterPro" id="IPR043519">
    <property type="entry name" value="NT_sf"/>
</dbReference>
<keyword evidence="4" id="KW-1185">Reference proteome</keyword>
<name>A0AAV5INJ5_9ROSI</name>
<evidence type="ECO:0000313" key="4">
    <source>
        <dbReference type="Proteomes" id="UP001054252"/>
    </source>
</evidence>
<evidence type="ECO:0000313" key="3">
    <source>
        <dbReference type="EMBL" id="GKV03482.1"/>
    </source>
</evidence>
<evidence type="ECO:0000256" key="1">
    <source>
        <dbReference type="SAM" id="MobiDB-lite"/>
    </source>
</evidence>
<accession>A0AAV5INJ5</accession>
<dbReference type="SUPFAM" id="SSF81301">
    <property type="entry name" value="Nucleotidyltransferase"/>
    <property type="match status" value="1"/>
</dbReference>
<proteinExistence type="predicted"/>
<dbReference type="Pfam" id="PF20750">
    <property type="entry name" value="PAP_NTPase"/>
    <property type="match status" value="1"/>
</dbReference>
<gene>
    <name evidence="3" type="ORF">SLEP1_g15772</name>
</gene>
<dbReference type="AlphaFoldDB" id="A0AAV5INJ5"/>
<dbReference type="EMBL" id="BPVZ01000020">
    <property type="protein sequence ID" value="GKV03482.1"/>
    <property type="molecule type" value="Genomic_DNA"/>
</dbReference>
<sequence>MVVGSRTPIGLPPPPPSQSSKNHGITQPISLAGPTDVDIQRNAELEKLLVDSGLYESKEEAAKREEVLGCISLVIIA</sequence>